<protein>
    <submittedName>
        <fullName evidence="1">Uncharacterized protein</fullName>
    </submittedName>
</protein>
<evidence type="ECO:0000313" key="2">
    <source>
        <dbReference type="Proteomes" id="UP000579153"/>
    </source>
</evidence>
<dbReference type="EMBL" id="JACHMB010000001">
    <property type="protein sequence ID" value="MBB5776226.1"/>
    <property type="molecule type" value="Genomic_DNA"/>
</dbReference>
<sequence>MVKGLALAGGLAVLVLAAIATVVLALSPGTDAKPPAAAPVAASQAAPPALFALRGAVILERPWVSAKPGDAPFSCTGAESYADIRQGAQVVVTDTSGTTIGLGKLGAGQRDDRGCVFQFEVANVPAGQPFYGVEVPLSGRRQYTASQVASHFELRVEVP</sequence>
<proteinExistence type="predicted"/>
<reference evidence="1 2" key="1">
    <citation type="submission" date="2020-08" db="EMBL/GenBank/DDBJ databases">
        <title>Sequencing the genomes of 1000 actinobacteria strains.</title>
        <authorList>
            <person name="Klenk H.-P."/>
        </authorList>
    </citation>
    <scope>NUCLEOTIDE SEQUENCE [LARGE SCALE GENOMIC DNA]</scope>
    <source>
        <strain evidence="1 2">DSM 45507</strain>
    </source>
</reference>
<organism evidence="1 2">
    <name type="scientific">Nonomuraea jabiensis</name>
    <dbReference type="NCBI Taxonomy" id="882448"/>
    <lineage>
        <taxon>Bacteria</taxon>
        <taxon>Bacillati</taxon>
        <taxon>Actinomycetota</taxon>
        <taxon>Actinomycetes</taxon>
        <taxon>Streptosporangiales</taxon>
        <taxon>Streptosporangiaceae</taxon>
        <taxon>Nonomuraea</taxon>
    </lineage>
</organism>
<accession>A0A7W9G341</accession>
<comment type="caution">
    <text evidence="1">The sequence shown here is derived from an EMBL/GenBank/DDBJ whole genome shotgun (WGS) entry which is preliminary data.</text>
</comment>
<dbReference type="Proteomes" id="UP000579153">
    <property type="component" value="Unassembled WGS sequence"/>
</dbReference>
<evidence type="ECO:0000313" key="1">
    <source>
        <dbReference type="EMBL" id="MBB5776226.1"/>
    </source>
</evidence>
<dbReference type="RefSeq" id="WP_185069779.1">
    <property type="nucleotide sequence ID" value="NZ_JACHMB010000001.1"/>
</dbReference>
<dbReference type="AlphaFoldDB" id="A0A7W9G341"/>
<keyword evidence="2" id="KW-1185">Reference proteome</keyword>
<gene>
    <name evidence="1" type="ORF">HD596_002982</name>
</gene>
<name>A0A7W9G341_9ACTN</name>